<keyword evidence="4" id="KW-1185">Reference proteome</keyword>
<evidence type="ECO:0000256" key="1">
    <source>
        <dbReference type="SAM" id="MobiDB-lite"/>
    </source>
</evidence>
<feature type="transmembrane region" description="Helical" evidence="2">
    <location>
        <begin position="137"/>
        <end position="158"/>
    </location>
</feature>
<keyword evidence="2" id="KW-0472">Membrane</keyword>
<feature type="region of interest" description="Disordered" evidence="1">
    <location>
        <begin position="358"/>
        <end position="380"/>
    </location>
</feature>
<accession>A0AA39WPV4</accession>
<dbReference type="AlphaFoldDB" id="A0AA39WPV4"/>
<feature type="transmembrane region" description="Helical" evidence="2">
    <location>
        <begin position="68"/>
        <end position="92"/>
    </location>
</feature>
<dbReference type="Proteomes" id="UP001175000">
    <property type="component" value="Unassembled WGS sequence"/>
</dbReference>
<organism evidence="3 4">
    <name type="scientific">Immersiella caudata</name>
    <dbReference type="NCBI Taxonomy" id="314043"/>
    <lineage>
        <taxon>Eukaryota</taxon>
        <taxon>Fungi</taxon>
        <taxon>Dikarya</taxon>
        <taxon>Ascomycota</taxon>
        <taxon>Pezizomycotina</taxon>
        <taxon>Sordariomycetes</taxon>
        <taxon>Sordariomycetidae</taxon>
        <taxon>Sordariales</taxon>
        <taxon>Lasiosphaeriaceae</taxon>
        <taxon>Immersiella</taxon>
    </lineage>
</organism>
<evidence type="ECO:0000313" key="3">
    <source>
        <dbReference type="EMBL" id="KAK0619390.1"/>
    </source>
</evidence>
<protein>
    <submittedName>
        <fullName evidence="3">Uncharacterized protein</fullName>
    </submittedName>
</protein>
<feature type="region of interest" description="Disordered" evidence="1">
    <location>
        <begin position="1"/>
        <end position="23"/>
    </location>
</feature>
<evidence type="ECO:0000313" key="4">
    <source>
        <dbReference type="Proteomes" id="UP001175000"/>
    </source>
</evidence>
<sequence length="380" mass="41282">MPEDNLRLPTVAPSNSTPNPNPTLNRASAVESWLDGVASTVKPSPNDFSQWQADEGPQLGRGVYTTTLCFRILSTVFALAATILTGITMAEMKDRSSFAAYERLLLAIVLCPIITALNLANFITMAALSGKGIPPRFLVWADGLFAALLPIAAALYIWKVYYWWNWHYLNSHGGIVDLVGASSMLVLMFVHWFLFLFYWCSGLSKVGKKRKGGTQPMIMYLTSGQPVVVTPAPIRPIMPPRVERAQLPTPQVQIHQPPAAAAAGTSQVSAAVVSPISPAVTNGFHEPFRQGVPPRKPVAGTNVGTHYASPWPAQDYQPDEAEKARATRGERQAQWMTLHGMGLRGDEKSGLGMGMGMGMGHDRREAEGNSSTSKARRLSV</sequence>
<evidence type="ECO:0000256" key="2">
    <source>
        <dbReference type="SAM" id="Phobius"/>
    </source>
</evidence>
<keyword evidence="2" id="KW-1133">Transmembrane helix</keyword>
<proteinExistence type="predicted"/>
<dbReference type="EMBL" id="JAULSU010000004">
    <property type="protein sequence ID" value="KAK0619390.1"/>
    <property type="molecule type" value="Genomic_DNA"/>
</dbReference>
<feature type="transmembrane region" description="Helical" evidence="2">
    <location>
        <begin position="104"/>
        <end position="125"/>
    </location>
</feature>
<feature type="transmembrane region" description="Helical" evidence="2">
    <location>
        <begin position="178"/>
        <end position="200"/>
    </location>
</feature>
<keyword evidence="2" id="KW-0812">Transmembrane</keyword>
<name>A0AA39WPV4_9PEZI</name>
<reference evidence="3" key="1">
    <citation type="submission" date="2023-06" db="EMBL/GenBank/DDBJ databases">
        <title>Genome-scale phylogeny and comparative genomics of the fungal order Sordariales.</title>
        <authorList>
            <consortium name="Lawrence Berkeley National Laboratory"/>
            <person name="Hensen N."/>
            <person name="Bonometti L."/>
            <person name="Westerberg I."/>
            <person name="Brannstrom I.O."/>
            <person name="Guillou S."/>
            <person name="Cros-Aarteil S."/>
            <person name="Calhoun S."/>
            <person name="Haridas S."/>
            <person name="Kuo A."/>
            <person name="Mondo S."/>
            <person name="Pangilinan J."/>
            <person name="Riley R."/>
            <person name="Labutti K."/>
            <person name="Andreopoulos B."/>
            <person name="Lipzen A."/>
            <person name="Chen C."/>
            <person name="Yanf M."/>
            <person name="Daum C."/>
            <person name="Ng V."/>
            <person name="Clum A."/>
            <person name="Steindorff A."/>
            <person name="Ohm R."/>
            <person name="Martin F."/>
            <person name="Silar P."/>
            <person name="Natvig D."/>
            <person name="Lalanne C."/>
            <person name="Gautier V."/>
            <person name="Ament-Velasquez S.L."/>
            <person name="Kruys A."/>
            <person name="Hutchinson M.I."/>
            <person name="Powell A.J."/>
            <person name="Barry K."/>
            <person name="Miller A.N."/>
            <person name="Grigoriev I.V."/>
            <person name="Debuchy R."/>
            <person name="Gladieux P."/>
            <person name="Thoren M.H."/>
            <person name="Johannesson H."/>
        </authorList>
    </citation>
    <scope>NUCLEOTIDE SEQUENCE</scope>
    <source>
        <strain evidence="3">CBS 606.72</strain>
    </source>
</reference>
<feature type="compositionally biased region" description="Low complexity" evidence="1">
    <location>
        <begin position="13"/>
        <end position="23"/>
    </location>
</feature>
<comment type="caution">
    <text evidence="3">The sequence shown here is derived from an EMBL/GenBank/DDBJ whole genome shotgun (WGS) entry which is preliminary data.</text>
</comment>
<gene>
    <name evidence="3" type="ORF">B0T14DRAFT_566250</name>
</gene>